<dbReference type="Gene3D" id="1.25.10.10">
    <property type="entry name" value="Leucine-rich Repeat Variant"/>
    <property type="match status" value="1"/>
</dbReference>
<dbReference type="PANTHER" id="PTHR31187">
    <property type="match status" value="1"/>
</dbReference>
<dbReference type="PROSITE" id="PS00888">
    <property type="entry name" value="CNMP_BINDING_1"/>
    <property type="match status" value="1"/>
</dbReference>
<keyword evidence="4 9" id="KW-0812">Transmembrane</keyword>
<feature type="domain" description="Cyclic nucleotide-binding" evidence="10">
    <location>
        <begin position="930"/>
        <end position="1045"/>
    </location>
</feature>
<dbReference type="PANTHER" id="PTHR31187:SF1">
    <property type="entry name" value="ADP,ATP CARRIER PROTEIN 1"/>
    <property type="match status" value="1"/>
</dbReference>
<feature type="transmembrane region" description="Helical" evidence="9">
    <location>
        <begin position="12"/>
        <end position="29"/>
    </location>
</feature>
<dbReference type="InterPro" id="IPR016024">
    <property type="entry name" value="ARM-type_fold"/>
</dbReference>
<dbReference type="AlphaFoldDB" id="A0A381MZM1"/>
<keyword evidence="5" id="KW-0547">Nucleotide-binding</keyword>
<evidence type="ECO:0000256" key="3">
    <source>
        <dbReference type="ARBA" id="ARBA00022448"/>
    </source>
</evidence>
<evidence type="ECO:0000256" key="5">
    <source>
        <dbReference type="ARBA" id="ARBA00022741"/>
    </source>
</evidence>
<proteinExistence type="inferred from homology"/>
<dbReference type="Pfam" id="PF00027">
    <property type="entry name" value="cNMP_binding"/>
    <property type="match status" value="1"/>
</dbReference>
<dbReference type="InterPro" id="IPR014710">
    <property type="entry name" value="RmlC-like_jellyroll"/>
</dbReference>
<dbReference type="Gene3D" id="2.60.120.10">
    <property type="entry name" value="Jelly Rolls"/>
    <property type="match status" value="1"/>
</dbReference>
<dbReference type="EMBL" id="UINC01000029">
    <property type="protein sequence ID" value="SUZ47669.1"/>
    <property type="molecule type" value="Genomic_DNA"/>
</dbReference>
<evidence type="ECO:0000256" key="4">
    <source>
        <dbReference type="ARBA" id="ARBA00022692"/>
    </source>
</evidence>
<dbReference type="InterPro" id="IPR018488">
    <property type="entry name" value="cNMP-bd_CS"/>
</dbReference>
<dbReference type="SUPFAM" id="SSF51206">
    <property type="entry name" value="cAMP-binding domain-like"/>
    <property type="match status" value="1"/>
</dbReference>
<feature type="transmembrane region" description="Helical" evidence="9">
    <location>
        <begin position="363"/>
        <end position="391"/>
    </location>
</feature>
<dbReference type="GO" id="GO:0005524">
    <property type="term" value="F:ATP binding"/>
    <property type="evidence" value="ECO:0007669"/>
    <property type="project" value="UniProtKB-KW"/>
</dbReference>
<evidence type="ECO:0000256" key="2">
    <source>
        <dbReference type="ARBA" id="ARBA00007127"/>
    </source>
</evidence>
<dbReference type="GO" id="GO:0005471">
    <property type="term" value="F:ATP:ADP antiporter activity"/>
    <property type="evidence" value="ECO:0007669"/>
    <property type="project" value="InterPro"/>
</dbReference>
<evidence type="ECO:0000256" key="9">
    <source>
        <dbReference type="SAM" id="Phobius"/>
    </source>
</evidence>
<evidence type="ECO:0000256" key="1">
    <source>
        <dbReference type="ARBA" id="ARBA00004141"/>
    </source>
</evidence>
<comment type="similarity">
    <text evidence="2">Belongs to the ADP/ATP translocase tlc family.</text>
</comment>
<feature type="transmembrane region" description="Helical" evidence="9">
    <location>
        <begin position="254"/>
        <end position="274"/>
    </location>
</feature>
<organism evidence="11">
    <name type="scientific">marine metagenome</name>
    <dbReference type="NCBI Taxonomy" id="408172"/>
    <lineage>
        <taxon>unclassified sequences</taxon>
        <taxon>metagenomes</taxon>
        <taxon>ecological metagenomes</taxon>
    </lineage>
</organism>
<accession>A0A381MZM1</accession>
<feature type="transmembrane region" description="Helical" evidence="9">
    <location>
        <begin position="107"/>
        <end position="126"/>
    </location>
</feature>
<sequence length="1053" mass="118996">MLKKLFKINQGEGLPTLILFFHFFAYVAISITGTAARDAYFLNMVDKKYLPLMFLAIAIVLSIVIEIYSRLSKNRDLSTIVTGTGIIFIATLLAIQKHLEGWVIPFLYVWKDVIDAIIITQFWLIASQVFDPRQAKRLFGLLGAGGALAAIIIGSSISQFVSVFGSENLLFVTMSFIIIVILMANLIRPYRNLNEQKHQTSKKDVHKNTGKSFTPYLKSLAIIIGLAAVASRVVDYQFKITAVASFPNQDDLVNFFGQYYAVTGVATMIIQLFITSRLLSRFGIIVAILILPTLFMAGAAGFLMSPVLAAVYISKFSDQVFRFTFHNASIQLLWIPVKRTIKNRLKPVIEGSIRAGLEGVSGILIFLSITMFNVPIHYLSISIILIAIYWIKRSFTLKKLYIKELQSAIEKRELNFEELTLDIQDEAMVKTINLALNNDDESQQILALEMIKDIPLTPWKDSLNRLLNDGSMIVKKEILNISFDDENIISDQKIISLINNESDLEIESIEIAGKRKLTDALPIIMDRIDAENKEKQLIAAAAIRNIDPDSSNKEKDLLLSAFNSNDENICSLIIKQMKNDNEILPNEKLIKYLNEESSMVRNAALSVAKSRASLVLLPHIIQCLSYPRSAMPARSALQVYDENEVVKLLIENAQNQNVEKSLVIGVIRTIKKYPTKDSIDMLLSVISPKVPPIQAVAVDSLIHIARELPLDEKQIAITKEELIKTSKYAYEKIIALSQIEENEKNQLLRYLLQDEVRKLIPVIMKLGILDKPQTPIETYIQYVLNNEEDKLPYVLEFFENIFSQEERKIVNSLIDDISIEDKCKVAKNHFDELTTDINQFLGYYIGTIQELKVALTLDYAFRTNNQEILGKANWSNLPESFIIKDIITRHSKESPDSLNTWPINDYLLDSNQLTMYSTLEKAMILKSVDLFASIPSQELIRVAQIAEEEEYQTDTSLCKEGDYGDCMYIIANGKVKVHKGDHTLVELEKGAFVGDMALLDQEPRSADLTTSLETTLLKISQDAFYELMSSNFEIMNGILKIISSRLREAQAKL</sequence>
<dbReference type="SMART" id="SM00100">
    <property type="entry name" value="cNMP"/>
    <property type="match status" value="1"/>
</dbReference>
<keyword evidence="8 9" id="KW-0472">Membrane</keyword>
<dbReference type="InterPro" id="IPR000595">
    <property type="entry name" value="cNMP-bd_dom"/>
</dbReference>
<dbReference type="SUPFAM" id="SSF103473">
    <property type="entry name" value="MFS general substrate transporter"/>
    <property type="match status" value="1"/>
</dbReference>
<feature type="transmembrane region" description="Helical" evidence="9">
    <location>
        <begin position="49"/>
        <end position="68"/>
    </location>
</feature>
<feature type="transmembrane region" description="Helical" evidence="9">
    <location>
        <begin position="169"/>
        <end position="187"/>
    </location>
</feature>
<evidence type="ECO:0000256" key="6">
    <source>
        <dbReference type="ARBA" id="ARBA00022840"/>
    </source>
</evidence>
<dbReference type="CDD" id="cd00038">
    <property type="entry name" value="CAP_ED"/>
    <property type="match status" value="1"/>
</dbReference>
<keyword evidence="3" id="KW-0813">Transport</keyword>
<evidence type="ECO:0000256" key="7">
    <source>
        <dbReference type="ARBA" id="ARBA00022989"/>
    </source>
</evidence>
<dbReference type="GO" id="GO:0016020">
    <property type="term" value="C:membrane"/>
    <property type="evidence" value="ECO:0007669"/>
    <property type="project" value="UniProtKB-SubCell"/>
</dbReference>
<feature type="transmembrane region" description="Helical" evidence="9">
    <location>
        <begin position="216"/>
        <end position="234"/>
    </location>
</feature>
<feature type="transmembrane region" description="Helical" evidence="9">
    <location>
        <begin position="286"/>
        <end position="313"/>
    </location>
</feature>
<dbReference type="InterPro" id="IPR011989">
    <property type="entry name" value="ARM-like"/>
</dbReference>
<dbReference type="InterPro" id="IPR018490">
    <property type="entry name" value="cNMP-bd_dom_sf"/>
</dbReference>
<evidence type="ECO:0000256" key="8">
    <source>
        <dbReference type="ARBA" id="ARBA00023136"/>
    </source>
</evidence>
<keyword evidence="7 9" id="KW-1133">Transmembrane helix</keyword>
<name>A0A381MZM1_9ZZZZ</name>
<dbReference type="PROSITE" id="PS50042">
    <property type="entry name" value="CNMP_BINDING_3"/>
    <property type="match status" value="1"/>
</dbReference>
<dbReference type="SUPFAM" id="SSF48371">
    <property type="entry name" value="ARM repeat"/>
    <property type="match status" value="1"/>
</dbReference>
<gene>
    <name evidence="11" type="ORF">METZ01_LOCUS523</name>
</gene>
<reference evidence="11" key="1">
    <citation type="submission" date="2018-05" db="EMBL/GenBank/DDBJ databases">
        <authorList>
            <person name="Lanie J.A."/>
            <person name="Ng W.-L."/>
            <person name="Kazmierczak K.M."/>
            <person name="Andrzejewski T.M."/>
            <person name="Davidsen T.M."/>
            <person name="Wayne K.J."/>
            <person name="Tettelin H."/>
            <person name="Glass J.I."/>
            <person name="Rusch D."/>
            <person name="Podicherti R."/>
            <person name="Tsui H.-C.T."/>
            <person name="Winkler M.E."/>
        </authorList>
    </citation>
    <scope>NUCLEOTIDE SEQUENCE</scope>
</reference>
<protein>
    <recommendedName>
        <fullName evidence="10">Cyclic nucleotide-binding domain-containing protein</fullName>
    </recommendedName>
</protein>
<feature type="transmembrane region" description="Helical" evidence="9">
    <location>
        <begin position="138"/>
        <end position="157"/>
    </location>
</feature>
<dbReference type="InterPro" id="IPR036259">
    <property type="entry name" value="MFS_trans_sf"/>
</dbReference>
<keyword evidence="6" id="KW-0067">ATP-binding</keyword>
<evidence type="ECO:0000313" key="11">
    <source>
        <dbReference type="EMBL" id="SUZ47669.1"/>
    </source>
</evidence>
<evidence type="ECO:0000259" key="10">
    <source>
        <dbReference type="PROSITE" id="PS50042"/>
    </source>
</evidence>
<dbReference type="InterPro" id="IPR004667">
    <property type="entry name" value="ADP_ATP_car_bac_type"/>
</dbReference>
<comment type="subcellular location">
    <subcellularLocation>
        <location evidence="1">Membrane</location>
        <topology evidence="1">Multi-pass membrane protein</topology>
    </subcellularLocation>
</comment>
<feature type="transmembrane region" description="Helical" evidence="9">
    <location>
        <begin position="77"/>
        <end position="95"/>
    </location>
</feature>
<dbReference type="Pfam" id="PF03219">
    <property type="entry name" value="TLC"/>
    <property type="match status" value="1"/>
</dbReference>